<evidence type="ECO:0000313" key="3">
    <source>
        <dbReference type="WBParaSite" id="SCUD_0000037901-mRNA-1"/>
    </source>
</evidence>
<gene>
    <name evidence="1" type="ORF">SCUD_LOCUS380</name>
</gene>
<sequence length="206" mass="24425">MSRIVLLLAHTRKQLNHNDIKCKQENQYNLSNNFQQSSNPLWLEEDKLLDSSNFNDNFQAVNDLNELKSHINHSILDVSNIDRKQIRLPDFCVASFGPETYQIWLNNQKIKNIKVYLDCHRQSQHGTLLLQFEMNLSNDSTNNQHSFQQIIKCFNYQFIISAFYSSECSVTLEDKELILDLLQLKHMKSFMNMSMTNWTIRYIYHI</sequence>
<reference evidence="1 2" key="2">
    <citation type="submission" date="2018-11" db="EMBL/GenBank/DDBJ databases">
        <authorList>
            <consortium name="Pathogen Informatics"/>
        </authorList>
    </citation>
    <scope>NUCLEOTIDE SEQUENCE [LARGE SCALE GENOMIC DNA]</scope>
    <source>
        <strain evidence="1">Dakar</strain>
        <strain evidence="2">Dakar, Senegal</strain>
    </source>
</reference>
<reference evidence="3" key="1">
    <citation type="submission" date="2016-06" db="UniProtKB">
        <authorList>
            <consortium name="WormBaseParasite"/>
        </authorList>
    </citation>
    <scope>IDENTIFICATION</scope>
</reference>
<evidence type="ECO:0000313" key="2">
    <source>
        <dbReference type="Proteomes" id="UP000279833"/>
    </source>
</evidence>
<dbReference type="Proteomes" id="UP000279833">
    <property type="component" value="Unassembled WGS sequence"/>
</dbReference>
<dbReference type="EMBL" id="UZAK01000245">
    <property type="protein sequence ID" value="VDO61200.1"/>
    <property type="molecule type" value="Genomic_DNA"/>
</dbReference>
<keyword evidence="2" id="KW-1185">Reference proteome</keyword>
<dbReference type="AlphaFoldDB" id="A0A183JCH2"/>
<name>A0A183JCH2_9TREM</name>
<proteinExistence type="predicted"/>
<evidence type="ECO:0000313" key="1">
    <source>
        <dbReference type="EMBL" id="VDO61200.1"/>
    </source>
</evidence>
<dbReference type="WBParaSite" id="SCUD_0000037901-mRNA-1">
    <property type="protein sequence ID" value="SCUD_0000037901-mRNA-1"/>
    <property type="gene ID" value="SCUD_0000037901"/>
</dbReference>
<accession>A0A183JCH2</accession>
<protein>
    <submittedName>
        <fullName evidence="1 3">Uncharacterized protein</fullName>
    </submittedName>
</protein>
<organism evidence="3">
    <name type="scientific">Schistosoma curassoni</name>
    <dbReference type="NCBI Taxonomy" id="6186"/>
    <lineage>
        <taxon>Eukaryota</taxon>
        <taxon>Metazoa</taxon>
        <taxon>Spiralia</taxon>
        <taxon>Lophotrochozoa</taxon>
        <taxon>Platyhelminthes</taxon>
        <taxon>Trematoda</taxon>
        <taxon>Digenea</taxon>
        <taxon>Strigeidida</taxon>
        <taxon>Schistosomatoidea</taxon>
        <taxon>Schistosomatidae</taxon>
        <taxon>Schistosoma</taxon>
    </lineage>
</organism>